<dbReference type="AlphaFoldDB" id="A0A2W5N9R7"/>
<protein>
    <submittedName>
        <fullName evidence="1">Uncharacterized protein</fullName>
    </submittedName>
</protein>
<evidence type="ECO:0000313" key="2">
    <source>
        <dbReference type="Proteomes" id="UP000249185"/>
    </source>
</evidence>
<dbReference type="EMBL" id="QFPW01000006">
    <property type="protein sequence ID" value="PZQ49764.1"/>
    <property type="molecule type" value="Genomic_DNA"/>
</dbReference>
<dbReference type="Proteomes" id="UP000249185">
    <property type="component" value="Unassembled WGS sequence"/>
</dbReference>
<organism evidence="1 2">
    <name type="scientific">Rhodovulum sulfidophilum</name>
    <name type="common">Rhodobacter sulfidophilus</name>
    <dbReference type="NCBI Taxonomy" id="35806"/>
    <lineage>
        <taxon>Bacteria</taxon>
        <taxon>Pseudomonadati</taxon>
        <taxon>Pseudomonadota</taxon>
        <taxon>Alphaproteobacteria</taxon>
        <taxon>Rhodobacterales</taxon>
        <taxon>Paracoccaceae</taxon>
        <taxon>Rhodovulum</taxon>
    </lineage>
</organism>
<accession>A0A2W5N9R7</accession>
<reference evidence="1 2" key="1">
    <citation type="submission" date="2017-08" db="EMBL/GenBank/DDBJ databases">
        <title>Infants hospitalized years apart are colonized by the same room-sourced microbial strains.</title>
        <authorList>
            <person name="Brooks B."/>
            <person name="Olm M.R."/>
            <person name="Firek B.A."/>
            <person name="Baker R."/>
            <person name="Thomas B.C."/>
            <person name="Morowitz M.J."/>
            <person name="Banfield J.F."/>
        </authorList>
    </citation>
    <scope>NUCLEOTIDE SEQUENCE [LARGE SCALE GENOMIC DNA]</scope>
    <source>
        <strain evidence="1">S2_005_002_R2_34</strain>
    </source>
</reference>
<gene>
    <name evidence="1" type="ORF">DI556_09850</name>
</gene>
<name>A0A2W5N9R7_RHOSU</name>
<sequence length="137" mass="14357">MADFMKFQATVENLVNGVYDLDGDTLKIALTNVAPNAATASQLSHITQIATAGGYTAGGLTVANTDVSRVGGTANLVGDNVEFTATGEMGPLRFAVLYDDTAADKPLLGYWDRGASVTLYENDKFTVVFGAQILSLS</sequence>
<comment type="caution">
    <text evidence="1">The sequence shown here is derived from an EMBL/GenBank/DDBJ whole genome shotgun (WGS) entry which is preliminary data.</text>
</comment>
<proteinExistence type="predicted"/>
<evidence type="ECO:0000313" key="1">
    <source>
        <dbReference type="EMBL" id="PZQ49764.1"/>
    </source>
</evidence>